<reference evidence="1 2" key="1">
    <citation type="submission" date="2017-07" db="EMBL/GenBank/DDBJ databases">
        <title>Phylogenetic study on the rhizospheric bacterium Ochrobactrum sp. A44.</title>
        <authorList>
            <person name="Krzyzanowska D.M."/>
            <person name="Ossowicki A."/>
            <person name="Rajewska M."/>
            <person name="Maciag T."/>
            <person name="Kaczynski Z."/>
            <person name="Czerwicka M."/>
            <person name="Jafra S."/>
        </authorList>
    </citation>
    <scope>NUCLEOTIDE SEQUENCE [LARGE SCALE GENOMIC DNA]</scope>
    <source>
        <strain evidence="1 2">CCUG 30717</strain>
    </source>
</reference>
<proteinExistence type="predicted"/>
<accession>A0A256G5J3</accession>
<keyword evidence="2" id="KW-1185">Reference proteome</keyword>
<evidence type="ECO:0000313" key="1">
    <source>
        <dbReference type="EMBL" id="OYR22395.1"/>
    </source>
</evidence>
<protein>
    <submittedName>
        <fullName evidence="1">Uncharacterized protein</fullName>
    </submittedName>
</protein>
<evidence type="ECO:0000313" key="2">
    <source>
        <dbReference type="Proteomes" id="UP000216188"/>
    </source>
</evidence>
<organism evidence="1 2">
    <name type="scientific">Brucella pseudogrignonensis</name>
    <dbReference type="NCBI Taxonomy" id="419475"/>
    <lineage>
        <taxon>Bacteria</taxon>
        <taxon>Pseudomonadati</taxon>
        <taxon>Pseudomonadota</taxon>
        <taxon>Alphaproteobacteria</taxon>
        <taxon>Hyphomicrobiales</taxon>
        <taxon>Brucellaceae</taxon>
        <taxon>Brucella/Ochrobactrum group</taxon>
        <taxon>Brucella</taxon>
    </lineage>
</organism>
<comment type="caution">
    <text evidence="1">The sequence shown here is derived from an EMBL/GenBank/DDBJ whole genome shotgun (WGS) entry which is preliminary data.</text>
</comment>
<sequence>MRPQSPSPGIVRCDLPVINPSHEQRFDYQPRYRLGSMPFS</sequence>
<gene>
    <name evidence="1" type="ORF">CEV34_4227</name>
</gene>
<dbReference type="Proteomes" id="UP000216188">
    <property type="component" value="Unassembled WGS sequence"/>
</dbReference>
<dbReference type="EMBL" id="NNRM01000044">
    <property type="protein sequence ID" value="OYR22395.1"/>
    <property type="molecule type" value="Genomic_DNA"/>
</dbReference>
<name>A0A256G5J3_9HYPH</name>
<dbReference type="AlphaFoldDB" id="A0A256G5J3"/>